<sequence>MEPKNDISKYITSVKMSSKKRILVEGADDKDHISNLLNVLGKNKIKIDSAERIKGDCKHTSKNNRAKIEKIFNICKDSVKHSNLYYLCDREFKAFNVEEKIVDMMVDHKTDRNLSWTIGHSLENYFIEPDLIANAYRYLTSSEYKNNAAENFKSLLPSALRMIATITLAAREINKCSYPLGVIRWDDFEIIANEVTLNINVWRANENHEILSRFKEAFNKYKPVVESSDISVLSRVCRGHTAMQLLQRIFALCLFQAGSKQDENLAKKAAVDFSKIKEKNVSTALCESWLKTIADGSPNYPSNLILSVS</sequence>
<evidence type="ECO:0000313" key="2">
    <source>
        <dbReference type="Proteomes" id="UP000076503"/>
    </source>
</evidence>
<dbReference type="PATRIC" id="fig|1365251.3.peg.2198"/>
<gene>
    <name evidence="1" type="ORF">N476_14905</name>
</gene>
<name>A0A167ELL1_9GAMM</name>
<dbReference type="RefSeq" id="WP_063361700.1">
    <property type="nucleotide sequence ID" value="NZ_AUXZ01000070.1"/>
</dbReference>
<accession>A0A167ELL1</accession>
<comment type="caution">
    <text evidence="1">The sequence shown here is derived from an EMBL/GenBank/DDBJ whole genome shotgun (WGS) entry which is preliminary data.</text>
</comment>
<evidence type="ECO:0000313" key="1">
    <source>
        <dbReference type="EMBL" id="KZN50929.1"/>
    </source>
</evidence>
<dbReference type="Proteomes" id="UP000076503">
    <property type="component" value="Unassembled WGS sequence"/>
</dbReference>
<proteinExistence type="predicted"/>
<reference evidence="1 2" key="1">
    <citation type="submission" date="2013-07" db="EMBL/GenBank/DDBJ databases">
        <title>Comparative Genomic and Metabolomic Analysis of Twelve Strains of Pseudoalteromonas luteoviolacea.</title>
        <authorList>
            <person name="Vynne N.G."/>
            <person name="Mansson M."/>
            <person name="Gram L."/>
        </authorList>
    </citation>
    <scope>NUCLEOTIDE SEQUENCE [LARGE SCALE GENOMIC DNA]</scope>
    <source>
        <strain evidence="1 2">H33</strain>
    </source>
</reference>
<dbReference type="EMBL" id="AUXZ01000070">
    <property type="protein sequence ID" value="KZN50929.1"/>
    <property type="molecule type" value="Genomic_DNA"/>
</dbReference>
<dbReference type="OrthoDB" id="494911at2"/>
<organism evidence="1 2">
    <name type="scientific">Pseudoalteromonas luteoviolacea H33</name>
    <dbReference type="NCBI Taxonomy" id="1365251"/>
    <lineage>
        <taxon>Bacteria</taxon>
        <taxon>Pseudomonadati</taxon>
        <taxon>Pseudomonadota</taxon>
        <taxon>Gammaproteobacteria</taxon>
        <taxon>Alteromonadales</taxon>
        <taxon>Pseudoalteromonadaceae</taxon>
        <taxon>Pseudoalteromonas</taxon>
    </lineage>
</organism>
<protein>
    <submittedName>
        <fullName evidence="1">Uncharacterized protein</fullName>
    </submittedName>
</protein>
<dbReference type="AlphaFoldDB" id="A0A167ELL1"/>